<dbReference type="Proteomes" id="UP000322667">
    <property type="component" value="Chromosome A05"/>
</dbReference>
<sequence>MLENYSAVLRLVLLVHVYGFIKPLRKGDEQVVNVSFFFLYVNVMYEFISLDFLPLTSCLFTMLSFMMNSLDFFASNFHVPNGILRYILDMYPGWVLFLDE</sequence>
<organism evidence="1 2">
    <name type="scientific">Gossypium tomentosum</name>
    <name type="common">Hawaiian cotton</name>
    <name type="synonym">Gossypium sandvicense</name>
    <dbReference type="NCBI Taxonomy" id="34277"/>
    <lineage>
        <taxon>Eukaryota</taxon>
        <taxon>Viridiplantae</taxon>
        <taxon>Streptophyta</taxon>
        <taxon>Embryophyta</taxon>
        <taxon>Tracheophyta</taxon>
        <taxon>Spermatophyta</taxon>
        <taxon>Magnoliopsida</taxon>
        <taxon>eudicotyledons</taxon>
        <taxon>Gunneridae</taxon>
        <taxon>Pentapetalae</taxon>
        <taxon>rosids</taxon>
        <taxon>malvids</taxon>
        <taxon>Malvales</taxon>
        <taxon>Malvaceae</taxon>
        <taxon>Malvoideae</taxon>
        <taxon>Gossypium</taxon>
    </lineage>
</organism>
<dbReference type="AlphaFoldDB" id="A0A5D2QIU0"/>
<evidence type="ECO:0000313" key="2">
    <source>
        <dbReference type="Proteomes" id="UP000322667"/>
    </source>
</evidence>
<gene>
    <name evidence="1" type="ORF">ES332_A05G235400v1</name>
</gene>
<accession>A0A5D2QIU0</accession>
<reference evidence="1 2" key="1">
    <citation type="submission" date="2019-07" db="EMBL/GenBank/DDBJ databases">
        <title>WGS assembly of Gossypium tomentosum.</title>
        <authorList>
            <person name="Chen Z.J."/>
            <person name="Sreedasyam A."/>
            <person name="Ando A."/>
            <person name="Song Q."/>
            <person name="De L."/>
            <person name="Hulse-Kemp A."/>
            <person name="Ding M."/>
            <person name="Ye W."/>
            <person name="Kirkbride R."/>
            <person name="Jenkins J."/>
            <person name="Plott C."/>
            <person name="Lovell J."/>
            <person name="Lin Y.-M."/>
            <person name="Vaughn R."/>
            <person name="Liu B."/>
            <person name="Li W."/>
            <person name="Simpson S."/>
            <person name="Scheffler B."/>
            <person name="Saski C."/>
            <person name="Grover C."/>
            <person name="Hu G."/>
            <person name="Conover J."/>
            <person name="Carlson J."/>
            <person name="Shu S."/>
            <person name="Boston L."/>
            <person name="Williams M."/>
            <person name="Peterson D."/>
            <person name="Mcgee K."/>
            <person name="Jones D."/>
            <person name="Wendel J."/>
            <person name="Stelly D."/>
            <person name="Grimwood J."/>
            <person name="Schmutz J."/>
        </authorList>
    </citation>
    <scope>NUCLEOTIDE SEQUENCE [LARGE SCALE GENOMIC DNA]</scope>
    <source>
        <strain evidence="1">7179.01</strain>
    </source>
</reference>
<keyword evidence="2" id="KW-1185">Reference proteome</keyword>
<protein>
    <submittedName>
        <fullName evidence="1">Uncharacterized protein</fullName>
    </submittedName>
</protein>
<proteinExistence type="predicted"/>
<dbReference type="EMBL" id="CM017614">
    <property type="protein sequence ID" value="TYI28299.1"/>
    <property type="molecule type" value="Genomic_DNA"/>
</dbReference>
<name>A0A5D2QIU0_GOSTO</name>
<evidence type="ECO:0000313" key="1">
    <source>
        <dbReference type="EMBL" id="TYI28299.1"/>
    </source>
</evidence>